<dbReference type="PANTHER" id="PTHR30201">
    <property type="entry name" value="TRIPHOSPHORIBOSYL-DEPHOSPHO-COA SYNTHASE"/>
    <property type="match status" value="1"/>
</dbReference>
<dbReference type="RefSeq" id="WP_169921865.1">
    <property type="nucleotide sequence ID" value="NZ_CP015819.1"/>
</dbReference>
<organism evidence="6 7">
    <name type="scientific">Spiroplasma clarkii</name>
    <dbReference type="NCBI Taxonomy" id="2139"/>
    <lineage>
        <taxon>Bacteria</taxon>
        <taxon>Bacillati</taxon>
        <taxon>Mycoplasmatota</taxon>
        <taxon>Mollicutes</taxon>
        <taxon>Entomoplasmatales</taxon>
        <taxon>Spiroplasmataceae</taxon>
        <taxon>Spiroplasma</taxon>
    </lineage>
</organism>
<proteinExistence type="predicted"/>
<dbReference type="AlphaFoldDB" id="A0A1Y0L2M6"/>
<dbReference type="Gene3D" id="1.10.4200.10">
    <property type="entry name" value="Triphosphoribosyl-dephospho-CoA protein"/>
    <property type="match status" value="2"/>
</dbReference>
<dbReference type="EC" id="2.4.2.52" evidence="2"/>
<dbReference type="PANTHER" id="PTHR30201:SF2">
    <property type="entry name" value="2-(5''-TRIPHOSPHORIBOSYL)-3'-DEPHOSPHOCOENZYME-A SYNTHASE"/>
    <property type="match status" value="1"/>
</dbReference>
<evidence type="ECO:0000256" key="2">
    <source>
        <dbReference type="ARBA" id="ARBA00012074"/>
    </source>
</evidence>
<dbReference type="Proteomes" id="UP000231179">
    <property type="component" value="Chromosome"/>
</dbReference>
<evidence type="ECO:0000256" key="5">
    <source>
        <dbReference type="ARBA" id="ARBA00022840"/>
    </source>
</evidence>
<evidence type="ECO:0000313" key="7">
    <source>
        <dbReference type="Proteomes" id="UP000231179"/>
    </source>
</evidence>
<evidence type="ECO:0000256" key="1">
    <source>
        <dbReference type="ARBA" id="ARBA00001210"/>
    </source>
</evidence>
<accession>A0A1Y0L2M6</accession>
<name>A0A1Y0L2M6_9MOLU</name>
<evidence type="ECO:0000256" key="4">
    <source>
        <dbReference type="ARBA" id="ARBA00022741"/>
    </source>
</evidence>
<dbReference type="GO" id="GO:0046917">
    <property type="term" value="F:triphosphoribosyl-dephospho-CoA synthase activity"/>
    <property type="evidence" value="ECO:0007669"/>
    <property type="project" value="UniProtKB-EC"/>
</dbReference>
<gene>
    <name evidence="6" type="primary">citG</name>
    <name evidence="6" type="ORF">SCLAR_v1c12660</name>
</gene>
<dbReference type="Pfam" id="PF01874">
    <property type="entry name" value="CitG"/>
    <property type="match status" value="1"/>
</dbReference>
<keyword evidence="7" id="KW-1185">Reference proteome</keyword>
<dbReference type="EMBL" id="CP024870">
    <property type="protein sequence ID" value="ATX71566.1"/>
    <property type="molecule type" value="Genomic_DNA"/>
</dbReference>
<dbReference type="InterPro" id="IPR002736">
    <property type="entry name" value="CitG"/>
</dbReference>
<dbReference type="GO" id="GO:0051191">
    <property type="term" value="P:prosthetic group biosynthetic process"/>
    <property type="evidence" value="ECO:0007669"/>
    <property type="project" value="TreeGrafter"/>
</dbReference>
<dbReference type="GO" id="GO:0005524">
    <property type="term" value="F:ATP binding"/>
    <property type="evidence" value="ECO:0007669"/>
    <property type="project" value="UniProtKB-KW"/>
</dbReference>
<sequence>MKNKISKQFLKAIKTEFSFYPSLGLVSKKNSGSHQDMNYHTYLKSFKVFKPYFLEIDYNFTQIKSFDDLKTIGYKYEQLMFNLTKNINTHKGLIFCAGIFYYCFKLHQATGQDLQSIIINFCKPLRNMHRPASKSMSQCKIYSLKHAIDYALTGYEIVFEGYKVYKAIAQLDLSTNLKYFTMLIWLTLHLDDSTLINKIGYQEWLKVKQNYEKVFSDLLEQKLTWAQIIKINNEAIRQNISPGGCADILVLILFLDNINYS</sequence>
<protein>
    <recommendedName>
        <fullName evidence="2">triphosphoribosyl-dephospho-CoA synthase</fullName>
        <ecNumber evidence="2">2.4.2.52</ecNumber>
    </recommendedName>
</protein>
<reference evidence="6 7" key="1">
    <citation type="submission" date="2017-11" db="EMBL/GenBank/DDBJ databases">
        <title>Complete genome sequence of Spiroplasma clarkii CN-5 (DSM 19994).</title>
        <authorList>
            <person name="Tsai Y.-M."/>
            <person name="Chang A."/>
            <person name="Lo W.-S."/>
            <person name="Kuo C.-H."/>
        </authorList>
    </citation>
    <scope>NUCLEOTIDE SEQUENCE [LARGE SCALE GENOMIC DNA]</scope>
    <source>
        <strain evidence="6 7">CN-5</strain>
    </source>
</reference>
<evidence type="ECO:0000256" key="3">
    <source>
        <dbReference type="ARBA" id="ARBA00022679"/>
    </source>
</evidence>
<keyword evidence="5" id="KW-0067">ATP-binding</keyword>
<dbReference type="KEGG" id="scla:SCLARK_001802"/>
<keyword evidence="4" id="KW-0547">Nucleotide-binding</keyword>
<comment type="catalytic activity">
    <reaction evidence="1">
        <text>3'-dephospho-CoA + ATP = 2'-(5''-triphospho-alpha-D-ribosyl)-3'-dephospho-CoA + adenine</text>
        <dbReference type="Rhea" id="RHEA:15117"/>
        <dbReference type="ChEBI" id="CHEBI:16708"/>
        <dbReference type="ChEBI" id="CHEBI:30616"/>
        <dbReference type="ChEBI" id="CHEBI:57328"/>
        <dbReference type="ChEBI" id="CHEBI:61378"/>
        <dbReference type="EC" id="2.4.2.52"/>
    </reaction>
</comment>
<evidence type="ECO:0000313" key="6">
    <source>
        <dbReference type="EMBL" id="ATX71566.1"/>
    </source>
</evidence>
<keyword evidence="3" id="KW-0808">Transferase</keyword>